<dbReference type="Gene3D" id="3.30.70.1290">
    <property type="entry name" value="Transposase IS200-like"/>
    <property type="match status" value="1"/>
</dbReference>
<feature type="region of interest" description="Disordered" evidence="1">
    <location>
        <begin position="310"/>
        <end position="343"/>
    </location>
</feature>
<dbReference type="RefSeq" id="WP_406700098.1">
    <property type="nucleotide sequence ID" value="NZ_CP155447.1"/>
</dbReference>
<dbReference type="GO" id="GO:0004803">
    <property type="term" value="F:transposase activity"/>
    <property type="evidence" value="ECO:0007669"/>
    <property type="project" value="InterPro"/>
</dbReference>
<feature type="compositionally biased region" description="Low complexity" evidence="1">
    <location>
        <begin position="322"/>
        <end position="334"/>
    </location>
</feature>
<evidence type="ECO:0000256" key="1">
    <source>
        <dbReference type="SAM" id="MobiDB-lite"/>
    </source>
</evidence>
<organism evidence="3">
    <name type="scientific">Singulisphaera sp. Ch08</name>
    <dbReference type="NCBI Taxonomy" id="3120278"/>
    <lineage>
        <taxon>Bacteria</taxon>
        <taxon>Pseudomonadati</taxon>
        <taxon>Planctomycetota</taxon>
        <taxon>Planctomycetia</taxon>
        <taxon>Isosphaerales</taxon>
        <taxon>Isosphaeraceae</taxon>
        <taxon>Singulisphaera</taxon>
    </lineage>
</organism>
<evidence type="ECO:0000259" key="2">
    <source>
        <dbReference type="SMART" id="SM01321"/>
    </source>
</evidence>
<reference evidence="3" key="1">
    <citation type="submission" date="2024-05" db="EMBL/GenBank/DDBJ databases">
        <title>Planctomycetes of the genus Singulisphaera possess chitinolytic capabilities.</title>
        <authorList>
            <person name="Ivanova A."/>
        </authorList>
    </citation>
    <scope>NUCLEOTIDE SEQUENCE</scope>
    <source>
        <strain evidence="3">Ch08T</strain>
    </source>
</reference>
<dbReference type="SUPFAM" id="SSF143422">
    <property type="entry name" value="Transposase IS200-like"/>
    <property type="match status" value="1"/>
</dbReference>
<feature type="domain" description="Transposase IS200-like" evidence="2">
    <location>
        <begin position="13"/>
        <end position="181"/>
    </location>
</feature>
<gene>
    <name evidence="3" type="ORF">V5E97_14780</name>
</gene>
<dbReference type="EMBL" id="CP155447">
    <property type="protein sequence ID" value="XBH07255.1"/>
    <property type="molecule type" value="Genomic_DNA"/>
</dbReference>
<dbReference type="InterPro" id="IPR036515">
    <property type="entry name" value="Transposase_17_sf"/>
</dbReference>
<proteinExistence type="predicted"/>
<protein>
    <recommendedName>
        <fullName evidence="2">Transposase IS200-like domain-containing protein</fullName>
    </recommendedName>
</protein>
<dbReference type="GO" id="GO:0006313">
    <property type="term" value="P:DNA transposition"/>
    <property type="evidence" value="ECO:0007669"/>
    <property type="project" value="InterPro"/>
</dbReference>
<name>A0AAU7CPN7_9BACT</name>
<dbReference type="InterPro" id="IPR002686">
    <property type="entry name" value="Transposase_17"/>
</dbReference>
<dbReference type="GO" id="GO:0003677">
    <property type="term" value="F:DNA binding"/>
    <property type="evidence" value="ECO:0007669"/>
    <property type="project" value="InterPro"/>
</dbReference>
<sequence length="343" mass="38714">MSTPRSQLVDEAVTPWYHCISRCVRRARLCGDDRAHRRDWIIARLRELVELFAIHCGGFAVMDNHLHLLLRLDSDRARAWSDEEVARRWLTLHPLRDLSGQALPIAEERVRQCAADASWVARTRARLGDLGWFMKSLKEPLARRANREDGCTGAFWEGRFRSVAVLDDEALLAVAAYIDLNPVAAGIAETPEMASHTSLRARLDHVRDLGVTATLRDDLSTQSDDPIQEEGLWLAPVNDRRESSPGRVGLVSGFTLACYLRLVDAASRLERNGKECLAADTASIFARLGLDREVWRENFESLHRRSRPASRLVRPRPCPNTSRRFPSFRVSSPSHPTILATAR</sequence>
<dbReference type="SMART" id="SM01321">
    <property type="entry name" value="Y1_Tnp"/>
    <property type="match status" value="1"/>
</dbReference>
<evidence type="ECO:0000313" key="3">
    <source>
        <dbReference type="EMBL" id="XBH07255.1"/>
    </source>
</evidence>
<dbReference type="PANTHER" id="PTHR34322:SF2">
    <property type="entry name" value="TRANSPOSASE IS200-LIKE DOMAIN-CONTAINING PROTEIN"/>
    <property type="match status" value="1"/>
</dbReference>
<dbReference type="AlphaFoldDB" id="A0AAU7CPN7"/>
<accession>A0AAU7CPN7</accession>
<dbReference type="PANTHER" id="PTHR34322">
    <property type="entry name" value="TRANSPOSASE, Y1_TNP DOMAIN-CONTAINING"/>
    <property type="match status" value="1"/>
</dbReference>